<proteinExistence type="predicted"/>
<dbReference type="InterPro" id="IPR013083">
    <property type="entry name" value="Znf_RING/FYVE/PHD"/>
</dbReference>
<dbReference type="RefSeq" id="XP_635493.1">
    <property type="nucleotide sequence ID" value="XM_630401.1"/>
</dbReference>
<evidence type="ECO:0000256" key="1">
    <source>
        <dbReference type="ARBA" id="ARBA00003051"/>
    </source>
</evidence>
<evidence type="ECO:0000256" key="7">
    <source>
        <dbReference type="ARBA" id="ARBA00022833"/>
    </source>
</evidence>
<dbReference type="Gene3D" id="3.30.40.10">
    <property type="entry name" value="Zinc/RING finger domain, C3HC4 (zinc finger)"/>
    <property type="match status" value="1"/>
</dbReference>
<evidence type="ECO:0000313" key="10">
    <source>
        <dbReference type="Proteomes" id="UP000002195"/>
    </source>
</evidence>
<keyword evidence="5" id="KW-0677">Repeat</keyword>
<keyword evidence="4" id="KW-0479">Metal-binding</keyword>
<comment type="subcellular location">
    <subcellularLocation>
        <location evidence="2">Cytoplasm</location>
    </subcellularLocation>
</comment>
<keyword evidence="10" id="KW-1185">Reference proteome</keyword>
<dbReference type="GeneID" id="8627909"/>
<dbReference type="PaxDb" id="44689-DDB0189167"/>
<dbReference type="VEuPathDB" id="AmoebaDB:DDB_G0290941"/>
<dbReference type="InterPro" id="IPR049548">
    <property type="entry name" value="Sina-like_RING"/>
</dbReference>
<dbReference type="EMBL" id="AAFI02000172">
    <property type="protein sequence ID" value="EAL61986.1"/>
    <property type="molecule type" value="Genomic_DNA"/>
</dbReference>
<dbReference type="FunCoup" id="Q54FC9">
    <property type="interactions" value="2"/>
</dbReference>
<dbReference type="GO" id="GO:0005737">
    <property type="term" value="C:cytoplasm"/>
    <property type="evidence" value="ECO:0007669"/>
    <property type="project" value="UniProtKB-SubCell"/>
</dbReference>
<evidence type="ECO:0000256" key="6">
    <source>
        <dbReference type="ARBA" id="ARBA00022771"/>
    </source>
</evidence>
<dbReference type="KEGG" id="ddi:DDB_G0290941"/>
<comment type="function">
    <text evidence="1">Probable adapter protein and signal transducer that links members of the tumor necrosis factor receptor family to different signaling pathways by association with the receptor cytoplasmic domain and kinases.</text>
</comment>
<dbReference type="InParanoid" id="Q54FC9"/>
<evidence type="ECO:0000256" key="5">
    <source>
        <dbReference type="ARBA" id="ARBA00022737"/>
    </source>
</evidence>
<evidence type="ECO:0000256" key="3">
    <source>
        <dbReference type="ARBA" id="ARBA00022490"/>
    </source>
</evidence>
<dbReference type="PANTHER" id="PTHR10131">
    <property type="entry name" value="TNF RECEPTOR ASSOCIATED FACTOR"/>
    <property type="match status" value="1"/>
</dbReference>
<keyword evidence="6" id="KW-0863">Zinc-finger</keyword>
<dbReference type="SUPFAM" id="SSF57850">
    <property type="entry name" value="RING/U-box"/>
    <property type="match status" value="1"/>
</dbReference>
<feature type="domain" description="E3 ubiquitin-protein ligase Sina-like RING finger" evidence="8">
    <location>
        <begin position="27"/>
        <end position="66"/>
    </location>
</feature>
<dbReference type="HOGENOM" id="CLU_1819433_0_0_1"/>
<dbReference type="PANTHER" id="PTHR10131:SF65">
    <property type="entry name" value="RING FINGER PROTEIN DG17-RELATED"/>
    <property type="match status" value="1"/>
</dbReference>
<sequence length="142" mass="17052">MSINSKFTINNVLLNQESLQKKNKYSCPICFEYFYKKSVYQCRSGHYACRECWEKSLETKQECMICRSEVNSYKDLSRCLVIEQNFAKKECCCIYSYFDYFIDANQKYENEENEKRILIKDEETGCREIINVDRLDTHIQNC</sequence>
<dbReference type="STRING" id="44689.Q54FC9"/>
<accession>Q54FC9</accession>
<gene>
    <name evidence="9" type="ORF">DDB_G0290941</name>
</gene>
<dbReference type="SMR" id="Q54FC9"/>
<dbReference type="GO" id="GO:0008270">
    <property type="term" value="F:zinc ion binding"/>
    <property type="evidence" value="ECO:0007669"/>
    <property type="project" value="UniProtKB-KW"/>
</dbReference>
<organism evidence="9 10">
    <name type="scientific">Dictyostelium discoideum</name>
    <name type="common">Social amoeba</name>
    <dbReference type="NCBI Taxonomy" id="44689"/>
    <lineage>
        <taxon>Eukaryota</taxon>
        <taxon>Amoebozoa</taxon>
        <taxon>Evosea</taxon>
        <taxon>Eumycetozoa</taxon>
        <taxon>Dictyostelia</taxon>
        <taxon>Dictyosteliales</taxon>
        <taxon>Dictyosteliaceae</taxon>
        <taxon>Dictyostelium</taxon>
    </lineage>
</organism>
<evidence type="ECO:0000256" key="4">
    <source>
        <dbReference type="ARBA" id="ARBA00022723"/>
    </source>
</evidence>
<protein>
    <recommendedName>
        <fullName evidence="8">E3 ubiquitin-protein ligase Sina-like RING finger domain-containing protein</fullName>
    </recommendedName>
</protein>
<name>Q54FC9_DICDI</name>
<keyword evidence="3" id="KW-0963">Cytoplasm</keyword>
<dbReference type="AlphaFoldDB" id="Q54FC9"/>
<dbReference type="Proteomes" id="UP000002195">
    <property type="component" value="Unassembled WGS sequence"/>
</dbReference>
<comment type="caution">
    <text evidence="9">The sequence shown here is derived from an EMBL/GenBank/DDBJ whole genome shotgun (WGS) entry which is preliminary data.</text>
</comment>
<evidence type="ECO:0000259" key="8">
    <source>
        <dbReference type="Pfam" id="PF21362"/>
    </source>
</evidence>
<evidence type="ECO:0000256" key="2">
    <source>
        <dbReference type="ARBA" id="ARBA00004496"/>
    </source>
</evidence>
<reference evidence="9 10" key="1">
    <citation type="journal article" date="2005" name="Nature">
        <title>The genome of the social amoeba Dictyostelium discoideum.</title>
        <authorList>
            <consortium name="The Dictyostelium discoideum Sequencing Consortium"/>
            <person name="Eichinger L."/>
            <person name="Pachebat J.A."/>
            <person name="Glockner G."/>
            <person name="Rajandream M.A."/>
            <person name="Sucgang R."/>
            <person name="Berriman M."/>
            <person name="Song J."/>
            <person name="Olsen R."/>
            <person name="Szafranski K."/>
            <person name="Xu Q."/>
            <person name="Tunggal B."/>
            <person name="Kummerfeld S."/>
            <person name="Madera M."/>
            <person name="Konfortov B.A."/>
            <person name="Rivero F."/>
            <person name="Bankier A.T."/>
            <person name="Lehmann R."/>
            <person name="Hamlin N."/>
            <person name="Davies R."/>
            <person name="Gaudet P."/>
            <person name="Fey P."/>
            <person name="Pilcher K."/>
            <person name="Chen G."/>
            <person name="Saunders D."/>
            <person name="Sodergren E."/>
            <person name="Davis P."/>
            <person name="Kerhornou A."/>
            <person name="Nie X."/>
            <person name="Hall N."/>
            <person name="Anjard C."/>
            <person name="Hemphill L."/>
            <person name="Bason N."/>
            <person name="Farbrother P."/>
            <person name="Desany B."/>
            <person name="Just E."/>
            <person name="Morio T."/>
            <person name="Rost R."/>
            <person name="Churcher C."/>
            <person name="Cooper J."/>
            <person name="Haydock S."/>
            <person name="van Driessche N."/>
            <person name="Cronin A."/>
            <person name="Goodhead I."/>
            <person name="Muzny D."/>
            <person name="Mourier T."/>
            <person name="Pain A."/>
            <person name="Lu M."/>
            <person name="Harper D."/>
            <person name="Lindsay R."/>
            <person name="Hauser H."/>
            <person name="James K."/>
            <person name="Quiles M."/>
            <person name="Madan Babu M."/>
            <person name="Saito T."/>
            <person name="Buchrieser C."/>
            <person name="Wardroper A."/>
            <person name="Felder M."/>
            <person name="Thangavelu M."/>
            <person name="Johnson D."/>
            <person name="Knights A."/>
            <person name="Loulseged H."/>
            <person name="Mungall K."/>
            <person name="Oliver K."/>
            <person name="Price C."/>
            <person name="Quail M.A."/>
            <person name="Urushihara H."/>
            <person name="Hernandez J."/>
            <person name="Rabbinowitsch E."/>
            <person name="Steffen D."/>
            <person name="Sanders M."/>
            <person name="Ma J."/>
            <person name="Kohara Y."/>
            <person name="Sharp S."/>
            <person name="Simmonds M."/>
            <person name="Spiegler S."/>
            <person name="Tivey A."/>
            <person name="Sugano S."/>
            <person name="White B."/>
            <person name="Walker D."/>
            <person name="Woodward J."/>
            <person name="Winckler T."/>
            <person name="Tanaka Y."/>
            <person name="Shaulsky G."/>
            <person name="Schleicher M."/>
            <person name="Weinstock G."/>
            <person name="Rosenthal A."/>
            <person name="Cox E.C."/>
            <person name="Chisholm R.L."/>
            <person name="Gibbs R."/>
            <person name="Loomis W.F."/>
            <person name="Platzer M."/>
            <person name="Kay R.R."/>
            <person name="Williams J."/>
            <person name="Dear P.H."/>
            <person name="Noegel A.A."/>
            <person name="Barrell B."/>
            <person name="Kuspa A."/>
        </authorList>
    </citation>
    <scope>NUCLEOTIDE SEQUENCE [LARGE SCALE GENOMIC DNA]</scope>
    <source>
        <strain evidence="9 10">AX4</strain>
    </source>
</reference>
<evidence type="ECO:0000313" key="9">
    <source>
        <dbReference type="EMBL" id="EAL61986.1"/>
    </source>
</evidence>
<dbReference type="Pfam" id="PF21362">
    <property type="entry name" value="Sina_RING"/>
    <property type="match status" value="1"/>
</dbReference>
<keyword evidence="7" id="KW-0862">Zinc</keyword>